<dbReference type="OrthoDB" id="3228420at2759"/>
<evidence type="ECO:0000313" key="3">
    <source>
        <dbReference type="Proteomes" id="UP000054485"/>
    </source>
</evidence>
<protein>
    <submittedName>
        <fullName evidence="2">Uncharacterized protein</fullName>
    </submittedName>
</protein>
<proteinExistence type="predicted"/>
<evidence type="ECO:0000256" key="1">
    <source>
        <dbReference type="SAM" id="MobiDB-lite"/>
    </source>
</evidence>
<keyword evidence="3" id="KW-1185">Reference proteome</keyword>
<accession>A0A0D0AG63</accession>
<feature type="compositionally biased region" description="Basic and acidic residues" evidence="1">
    <location>
        <begin position="79"/>
        <end position="105"/>
    </location>
</feature>
<organism evidence="2 3">
    <name type="scientific">Suillus luteus UH-Slu-Lm8-n1</name>
    <dbReference type="NCBI Taxonomy" id="930992"/>
    <lineage>
        <taxon>Eukaryota</taxon>
        <taxon>Fungi</taxon>
        <taxon>Dikarya</taxon>
        <taxon>Basidiomycota</taxon>
        <taxon>Agaricomycotina</taxon>
        <taxon>Agaricomycetes</taxon>
        <taxon>Agaricomycetidae</taxon>
        <taxon>Boletales</taxon>
        <taxon>Suillineae</taxon>
        <taxon>Suillaceae</taxon>
        <taxon>Suillus</taxon>
    </lineage>
</organism>
<gene>
    <name evidence="2" type="ORF">CY34DRAFT_810664</name>
</gene>
<reference evidence="3" key="2">
    <citation type="submission" date="2015-01" db="EMBL/GenBank/DDBJ databases">
        <title>Evolutionary Origins and Diversification of the Mycorrhizal Mutualists.</title>
        <authorList>
            <consortium name="DOE Joint Genome Institute"/>
            <consortium name="Mycorrhizal Genomics Consortium"/>
            <person name="Kohler A."/>
            <person name="Kuo A."/>
            <person name="Nagy L.G."/>
            <person name="Floudas D."/>
            <person name="Copeland A."/>
            <person name="Barry K.W."/>
            <person name="Cichocki N."/>
            <person name="Veneault-Fourrey C."/>
            <person name="LaButti K."/>
            <person name="Lindquist E.A."/>
            <person name="Lipzen A."/>
            <person name="Lundell T."/>
            <person name="Morin E."/>
            <person name="Murat C."/>
            <person name="Riley R."/>
            <person name="Ohm R."/>
            <person name="Sun H."/>
            <person name="Tunlid A."/>
            <person name="Henrissat B."/>
            <person name="Grigoriev I.V."/>
            <person name="Hibbett D.S."/>
            <person name="Martin F."/>
        </authorList>
    </citation>
    <scope>NUCLEOTIDE SEQUENCE [LARGE SCALE GENOMIC DNA]</scope>
    <source>
        <strain evidence="3">UH-Slu-Lm8-n1</strain>
    </source>
</reference>
<feature type="compositionally biased region" description="Basic and acidic residues" evidence="1">
    <location>
        <begin position="53"/>
        <end position="70"/>
    </location>
</feature>
<dbReference type="EMBL" id="KN835474">
    <property type="protein sequence ID" value="KIK37124.1"/>
    <property type="molecule type" value="Genomic_DNA"/>
</dbReference>
<evidence type="ECO:0000313" key="2">
    <source>
        <dbReference type="EMBL" id="KIK37124.1"/>
    </source>
</evidence>
<dbReference type="AlphaFoldDB" id="A0A0D0AG63"/>
<sequence>MSDAPVTQHPPAIRVGGRRLSVSTRPRPRANSESVANVGATQPEDTDYPRPAGHSEEEARAPPHNEEEIPKKKKHHGQGSHDDNRLQETAYRKAEASMPTKDHVSGKSGYGGGGRIAQPAGKTFGV</sequence>
<feature type="region of interest" description="Disordered" evidence="1">
    <location>
        <begin position="1"/>
        <end position="126"/>
    </location>
</feature>
<name>A0A0D0AG63_9AGAM</name>
<dbReference type="InParanoid" id="A0A0D0AG63"/>
<dbReference type="HOGENOM" id="CLU_141751_0_0_1"/>
<reference evidence="2 3" key="1">
    <citation type="submission" date="2014-04" db="EMBL/GenBank/DDBJ databases">
        <authorList>
            <consortium name="DOE Joint Genome Institute"/>
            <person name="Kuo A."/>
            <person name="Ruytinx J."/>
            <person name="Rineau F."/>
            <person name="Colpaert J."/>
            <person name="Kohler A."/>
            <person name="Nagy L.G."/>
            <person name="Floudas D."/>
            <person name="Copeland A."/>
            <person name="Barry K.W."/>
            <person name="Cichocki N."/>
            <person name="Veneault-Fourrey C."/>
            <person name="LaButti K."/>
            <person name="Lindquist E.A."/>
            <person name="Lipzen A."/>
            <person name="Lundell T."/>
            <person name="Morin E."/>
            <person name="Murat C."/>
            <person name="Sun H."/>
            <person name="Tunlid A."/>
            <person name="Henrissat B."/>
            <person name="Grigoriev I.V."/>
            <person name="Hibbett D.S."/>
            <person name="Martin F."/>
            <person name="Nordberg H.P."/>
            <person name="Cantor M.N."/>
            <person name="Hua S.X."/>
        </authorList>
    </citation>
    <scope>NUCLEOTIDE SEQUENCE [LARGE SCALE GENOMIC DNA]</scope>
    <source>
        <strain evidence="2 3">UH-Slu-Lm8-n1</strain>
    </source>
</reference>
<dbReference type="Proteomes" id="UP000054485">
    <property type="component" value="Unassembled WGS sequence"/>
</dbReference>